<feature type="region of interest" description="Disordered" evidence="1">
    <location>
        <begin position="68"/>
        <end position="117"/>
    </location>
</feature>
<dbReference type="RefSeq" id="WP_072283263.1">
    <property type="nucleotide sequence ID" value="NZ_CP015519.1"/>
</dbReference>
<name>A0A1L3GMY9_9BACT</name>
<keyword evidence="3" id="KW-1185">Reference proteome</keyword>
<feature type="region of interest" description="Disordered" evidence="1">
    <location>
        <begin position="19"/>
        <end position="54"/>
    </location>
</feature>
<sequence>MNIAKDLGSLISGLFAPQASSPAQTLEQGGTSRSRTLTREQAGNREKIGVLQDSDRLTLSSESISLANDSRDKATNALASATHSPAQQPSERLALPYSPSATSSTSQQTHEESPTTRHLVRAIYGSKDSLNTNEAAALPTRIDFHA</sequence>
<evidence type="ECO:0000313" key="2">
    <source>
        <dbReference type="EMBL" id="APG27299.1"/>
    </source>
</evidence>
<dbReference type="Proteomes" id="UP000182517">
    <property type="component" value="Chromosome"/>
</dbReference>
<evidence type="ECO:0000256" key="1">
    <source>
        <dbReference type="SAM" id="MobiDB-lite"/>
    </source>
</evidence>
<evidence type="ECO:0000313" key="3">
    <source>
        <dbReference type="Proteomes" id="UP000182517"/>
    </source>
</evidence>
<feature type="compositionally biased region" description="Polar residues" evidence="1">
    <location>
        <begin position="19"/>
        <end position="41"/>
    </location>
</feature>
<protein>
    <submittedName>
        <fullName evidence="2">Uncharacterized protein</fullName>
    </submittedName>
</protein>
<accession>A0A1L3GMY9</accession>
<feature type="compositionally biased region" description="Polar residues" evidence="1">
    <location>
        <begin position="77"/>
        <end position="90"/>
    </location>
</feature>
<gene>
    <name evidence="2" type="ORF">A7E78_05250</name>
</gene>
<dbReference type="AlphaFoldDB" id="A0A1L3GMY9"/>
<dbReference type="KEGG" id="pef:A7E78_05250"/>
<feature type="compositionally biased region" description="Basic and acidic residues" evidence="1">
    <location>
        <begin position="42"/>
        <end position="54"/>
    </location>
</feature>
<reference evidence="2 3" key="1">
    <citation type="journal article" date="2017" name="Genome Announc.">
        <title>Complete Genome Sequences of Two Acetylene-Fermenting Pelobacter acetylenicus Strains.</title>
        <authorList>
            <person name="Sutton J.M."/>
            <person name="Baesman S.M."/>
            <person name="Fierst J.L."/>
            <person name="Poret-Peterson A.T."/>
            <person name="Oremland R.S."/>
            <person name="Dunlap D.S."/>
            <person name="Akob D.M."/>
        </authorList>
    </citation>
    <scope>NUCLEOTIDE SEQUENCE [LARGE SCALE GENOMIC DNA]</scope>
    <source>
        <strain evidence="2 3">SFB93</strain>
    </source>
</reference>
<feature type="compositionally biased region" description="Low complexity" evidence="1">
    <location>
        <begin position="98"/>
        <end position="108"/>
    </location>
</feature>
<organism evidence="2 3">
    <name type="scientific">Syntrophotalea acetylenivorans</name>
    <dbReference type="NCBI Taxonomy" id="1842532"/>
    <lineage>
        <taxon>Bacteria</taxon>
        <taxon>Pseudomonadati</taxon>
        <taxon>Thermodesulfobacteriota</taxon>
        <taxon>Desulfuromonadia</taxon>
        <taxon>Desulfuromonadales</taxon>
        <taxon>Syntrophotaleaceae</taxon>
        <taxon>Syntrophotalea</taxon>
    </lineage>
</organism>
<proteinExistence type="predicted"/>
<dbReference type="EMBL" id="CP015519">
    <property type="protein sequence ID" value="APG27299.1"/>
    <property type="molecule type" value="Genomic_DNA"/>
</dbReference>